<reference evidence="6 7" key="1">
    <citation type="submission" date="2022-12" db="EMBL/GenBank/DDBJ databases">
        <title>Chromosome-scale assembly of the Ensete ventricosum genome.</title>
        <authorList>
            <person name="Dussert Y."/>
            <person name="Stocks J."/>
            <person name="Wendawek A."/>
            <person name="Woldeyes F."/>
            <person name="Nichols R.A."/>
            <person name="Borrell J.S."/>
        </authorList>
    </citation>
    <scope>NUCLEOTIDE SEQUENCE [LARGE SCALE GENOMIC DNA]</scope>
    <source>
        <strain evidence="7">cv. Maze</strain>
        <tissue evidence="6">Seeds</tissue>
    </source>
</reference>
<feature type="zinc finger region" description="FLZ-type" evidence="3">
    <location>
        <begin position="258"/>
        <end position="301"/>
    </location>
</feature>
<dbReference type="GO" id="GO:0046872">
    <property type="term" value="F:metal ion binding"/>
    <property type="evidence" value="ECO:0007669"/>
    <property type="project" value="UniProtKB-KW"/>
</dbReference>
<comment type="caution">
    <text evidence="6">The sequence shown here is derived from an EMBL/GenBank/DDBJ whole genome shotgun (WGS) entry which is preliminary data.</text>
</comment>
<feature type="compositionally biased region" description="Low complexity" evidence="4">
    <location>
        <begin position="134"/>
        <end position="144"/>
    </location>
</feature>
<accession>A0AAV8PZA3</accession>
<proteinExistence type="inferred from homology"/>
<name>A0AAV8PZA3_ENSVE</name>
<organism evidence="6 7">
    <name type="scientific">Ensete ventricosum</name>
    <name type="common">Abyssinian banana</name>
    <name type="synonym">Musa ensete</name>
    <dbReference type="NCBI Taxonomy" id="4639"/>
    <lineage>
        <taxon>Eukaryota</taxon>
        <taxon>Viridiplantae</taxon>
        <taxon>Streptophyta</taxon>
        <taxon>Embryophyta</taxon>
        <taxon>Tracheophyta</taxon>
        <taxon>Spermatophyta</taxon>
        <taxon>Magnoliopsida</taxon>
        <taxon>Liliopsida</taxon>
        <taxon>Zingiberales</taxon>
        <taxon>Musaceae</taxon>
        <taxon>Ensete</taxon>
    </lineage>
</organism>
<protein>
    <recommendedName>
        <fullName evidence="5">FLZ-type domain-containing protein</fullName>
    </recommendedName>
</protein>
<comment type="similarity">
    <text evidence="1">Belongs to the FLZ family.</text>
</comment>
<dbReference type="AlphaFoldDB" id="A0AAV8PZA3"/>
<dbReference type="InterPro" id="IPR007650">
    <property type="entry name" value="Zf-FLZ_dom"/>
</dbReference>
<keyword evidence="2" id="KW-0479">Metal-binding</keyword>
<gene>
    <name evidence="6" type="ORF">OPV22_028043</name>
</gene>
<evidence type="ECO:0000256" key="2">
    <source>
        <dbReference type="ARBA" id="ARBA00022723"/>
    </source>
</evidence>
<feature type="domain" description="FLZ-type" evidence="5">
    <location>
        <begin position="258"/>
        <end position="301"/>
    </location>
</feature>
<evidence type="ECO:0000259" key="5">
    <source>
        <dbReference type="PROSITE" id="PS51795"/>
    </source>
</evidence>
<feature type="region of interest" description="Disordered" evidence="4">
    <location>
        <begin position="128"/>
        <end position="147"/>
    </location>
</feature>
<evidence type="ECO:0000256" key="4">
    <source>
        <dbReference type="SAM" id="MobiDB-lite"/>
    </source>
</evidence>
<sequence length="302" mass="32591">MSDPASLLSSNAASLFTSPSLFVGFSPKSTADPEAGACQTSILETKPFSAIRNPFFFCRNSIMAIFSATLSPISANECRQLPRENGEPTAIGLGLLEVLTAGDSVKITPKTEKRMVVLGSQLKIQIPPLPTSPPQFSSTPTTDSGDSLQSPIEFGIKTRNSLSALYSHARRSSAETGRMCSDTLNSSPRVSTGCFPQSEMELSEDYTCVILHGPNPRTTHIYDNCIIESCCCDGFAASANEITSSNGQSGYDDASSDGFLSFCCGCKKKIVSGEDVYMYRERAFCSHECRCQEMFDEGKEKC</sequence>
<keyword evidence="7" id="KW-1185">Reference proteome</keyword>
<dbReference type="InterPro" id="IPR044593">
    <property type="entry name" value="FLZ8/MARD1"/>
</dbReference>
<evidence type="ECO:0000256" key="3">
    <source>
        <dbReference type="PROSITE-ProRule" id="PRU01131"/>
    </source>
</evidence>
<dbReference type="Proteomes" id="UP001222027">
    <property type="component" value="Unassembled WGS sequence"/>
</dbReference>
<evidence type="ECO:0000256" key="1">
    <source>
        <dbReference type="ARBA" id="ARBA00009374"/>
    </source>
</evidence>
<dbReference type="PANTHER" id="PTHR46443:SF3">
    <property type="entry name" value="PROTEIN MARD1"/>
    <property type="match status" value="1"/>
</dbReference>
<evidence type="ECO:0000313" key="6">
    <source>
        <dbReference type="EMBL" id="KAJ8465491.1"/>
    </source>
</evidence>
<dbReference type="PANTHER" id="PTHR46443">
    <property type="entry name" value="FCS-LIKE ZINC FINGER 8"/>
    <property type="match status" value="1"/>
</dbReference>
<evidence type="ECO:0000313" key="7">
    <source>
        <dbReference type="Proteomes" id="UP001222027"/>
    </source>
</evidence>
<dbReference type="Pfam" id="PF04570">
    <property type="entry name" value="zf-FLZ"/>
    <property type="match status" value="1"/>
</dbReference>
<dbReference type="EMBL" id="JAQQAF010000008">
    <property type="protein sequence ID" value="KAJ8465491.1"/>
    <property type="molecule type" value="Genomic_DNA"/>
</dbReference>
<dbReference type="PROSITE" id="PS51795">
    <property type="entry name" value="ZF_FLZ"/>
    <property type="match status" value="1"/>
</dbReference>